<feature type="transmembrane region" description="Helical" evidence="1">
    <location>
        <begin position="42"/>
        <end position="67"/>
    </location>
</feature>
<organism evidence="2 3">
    <name type="scientific">Lactobacillus acetotolerans</name>
    <dbReference type="NCBI Taxonomy" id="1600"/>
    <lineage>
        <taxon>Bacteria</taxon>
        <taxon>Bacillati</taxon>
        <taxon>Bacillota</taxon>
        <taxon>Bacilli</taxon>
        <taxon>Lactobacillales</taxon>
        <taxon>Lactobacillaceae</taxon>
        <taxon>Lactobacillus</taxon>
    </lineage>
</organism>
<dbReference type="RefSeq" id="WP_060459028.1">
    <property type="nucleotide sequence ID" value="NZ_AP014808.1"/>
</dbReference>
<dbReference type="GO" id="GO:0022857">
    <property type="term" value="F:transmembrane transporter activity"/>
    <property type="evidence" value="ECO:0007669"/>
    <property type="project" value="InterPro"/>
</dbReference>
<keyword evidence="1" id="KW-0472">Membrane</keyword>
<dbReference type="KEGG" id="lae:LBAT_0054"/>
<evidence type="ECO:0000313" key="3">
    <source>
        <dbReference type="Proteomes" id="UP000035709"/>
    </source>
</evidence>
<protein>
    <recommendedName>
        <fullName evidence="4">ECF transporter S component</fullName>
    </recommendedName>
</protein>
<dbReference type="InterPro" id="IPR024529">
    <property type="entry name" value="ECF_trnsprt_substrate-spec"/>
</dbReference>
<feature type="transmembrane region" description="Helical" evidence="1">
    <location>
        <begin position="145"/>
        <end position="162"/>
    </location>
</feature>
<dbReference type="STRING" id="1600.LBAT_0054"/>
<gene>
    <name evidence="2" type="ORF">LBAT_0054</name>
</gene>
<feature type="transmembrane region" description="Helical" evidence="1">
    <location>
        <begin position="79"/>
        <end position="97"/>
    </location>
</feature>
<dbReference type="AlphaFoldDB" id="A0A0D6A0U6"/>
<proteinExistence type="predicted"/>
<keyword evidence="3" id="KW-1185">Reference proteome</keyword>
<keyword evidence="1" id="KW-1133">Transmembrane helix</keyword>
<name>A0A0D6A0U6_9LACO</name>
<dbReference type="Proteomes" id="UP000035709">
    <property type="component" value="Chromosome"/>
</dbReference>
<dbReference type="PATRIC" id="fig|1600.4.peg.54"/>
<sequence length="174" mass="19521">MKNEHVQIKELALMAILTAMCVALRIFKIIPIPNVQPVTDILMIVTLNMGIGFGFVLATLTMVISNIYLGFGIWTIPQILSYVGCIITVAVLAKALPLKKHLWIQLAVATFLGWEYGFLVDLGMAIWGGIPAFIAYWASSLLFDTYHAIGNFAFYPILYKPLNIALERYKRRII</sequence>
<feature type="transmembrane region" description="Helical" evidence="1">
    <location>
        <begin position="12"/>
        <end position="30"/>
    </location>
</feature>
<dbReference type="EMBL" id="AP014808">
    <property type="protein sequence ID" value="BAQ56443.1"/>
    <property type="molecule type" value="Genomic_DNA"/>
</dbReference>
<dbReference type="Gene3D" id="1.10.1760.20">
    <property type="match status" value="1"/>
</dbReference>
<evidence type="ECO:0000313" key="2">
    <source>
        <dbReference type="EMBL" id="BAQ56443.1"/>
    </source>
</evidence>
<dbReference type="OrthoDB" id="5198189at2"/>
<evidence type="ECO:0008006" key="4">
    <source>
        <dbReference type="Google" id="ProtNLM"/>
    </source>
</evidence>
<accession>A0A0D6A0U6</accession>
<evidence type="ECO:0000256" key="1">
    <source>
        <dbReference type="SAM" id="Phobius"/>
    </source>
</evidence>
<feature type="transmembrane region" description="Helical" evidence="1">
    <location>
        <begin position="118"/>
        <end position="139"/>
    </location>
</feature>
<dbReference type="Pfam" id="PF12822">
    <property type="entry name" value="ECF_trnsprt"/>
    <property type="match status" value="1"/>
</dbReference>
<reference evidence="2 3" key="1">
    <citation type="submission" date="2015-03" db="EMBL/GenBank/DDBJ databases">
        <title>Complete genome sequence of Lactobacillus acetotolerans NBRC 13120.</title>
        <authorList>
            <person name="Toh H."/>
            <person name="Morita H."/>
            <person name="Fujita N."/>
        </authorList>
    </citation>
    <scope>NUCLEOTIDE SEQUENCE [LARGE SCALE GENOMIC DNA]</scope>
    <source>
        <strain evidence="2 3">NBRC 13120</strain>
    </source>
</reference>
<keyword evidence="1" id="KW-0812">Transmembrane</keyword>